<protein>
    <submittedName>
        <fullName evidence="1">Uncharacterized protein</fullName>
    </submittedName>
</protein>
<sequence length="101" mass="10863">MHALVLPDGGATLVRDGAPLHLSLAAVIARIPLDGPREMAEPITGDPVVLVDREIAMAWTPYEFLVDGTLDHVGTDIWSLVKQDGRWLITGLVDNSRKPGA</sequence>
<gene>
    <name evidence="1" type="ORF">GGX14DRAFT_373041</name>
</gene>
<evidence type="ECO:0000313" key="2">
    <source>
        <dbReference type="Proteomes" id="UP001219525"/>
    </source>
</evidence>
<evidence type="ECO:0000313" key="1">
    <source>
        <dbReference type="EMBL" id="KAJ7199652.1"/>
    </source>
</evidence>
<dbReference type="InterPro" id="IPR032710">
    <property type="entry name" value="NTF2-like_dom_sf"/>
</dbReference>
<organism evidence="1 2">
    <name type="scientific">Mycena pura</name>
    <dbReference type="NCBI Taxonomy" id="153505"/>
    <lineage>
        <taxon>Eukaryota</taxon>
        <taxon>Fungi</taxon>
        <taxon>Dikarya</taxon>
        <taxon>Basidiomycota</taxon>
        <taxon>Agaricomycotina</taxon>
        <taxon>Agaricomycetes</taxon>
        <taxon>Agaricomycetidae</taxon>
        <taxon>Agaricales</taxon>
        <taxon>Marasmiineae</taxon>
        <taxon>Mycenaceae</taxon>
        <taxon>Mycena</taxon>
    </lineage>
</organism>
<dbReference type="AlphaFoldDB" id="A0AAD6V3E5"/>
<keyword evidence="2" id="KW-1185">Reference proteome</keyword>
<dbReference type="EMBL" id="JARJCW010000067">
    <property type="protein sequence ID" value="KAJ7199652.1"/>
    <property type="molecule type" value="Genomic_DNA"/>
</dbReference>
<accession>A0AAD6V3E5</accession>
<dbReference type="Proteomes" id="UP001219525">
    <property type="component" value="Unassembled WGS sequence"/>
</dbReference>
<reference evidence="1" key="1">
    <citation type="submission" date="2023-03" db="EMBL/GenBank/DDBJ databases">
        <title>Massive genome expansion in bonnet fungi (Mycena s.s.) driven by repeated elements and novel gene families across ecological guilds.</title>
        <authorList>
            <consortium name="Lawrence Berkeley National Laboratory"/>
            <person name="Harder C.B."/>
            <person name="Miyauchi S."/>
            <person name="Viragh M."/>
            <person name="Kuo A."/>
            <person name="Thoen E."/>
            <person name="Andreopoulos B."/>
            <person name="Lu D."/>
            <person name="Skrede I."/>
            <person name="Drula E."/>
            <person name="Henrissat B."/>
            <person name="Morin E."/>
            <person name="Kohler A."/>
            <person name="Barry K."/>
            <person name="LaButti K."/>
            <person name="Morin E."/>
            <person name="Salamov A."/>
            <person name="Lipzen A."/>
            <person name="Mereny Z."/>
            <person name="Hegedus B."/>
            <person name="Baldrian P."/>
            <person name="Stursova M."/>
            <person name="Weitz H."/>
            <person name="Taylor A."/>
            <person name="Grigoriev I.V."/>
            <person name="Nagy L.G."/>
            <person name="Martin F."/>
            <person name="Kauserud H."/>
        </authorList>
    </citation>
    <scope>NUCLEOTIDE SEQUENCE</scope>
    <source>
        <strain evidence="1">9144</strain>
    </source>
</reference>
<name>A0AAD6V3E5_9AGAR</name>
<dbReference type="Gene3D" id="3.10.450.50">
    <property type="match status" value="1"/>
</dbReference>
<proteinExistence type="predicted"/>
<comment type="caution">
    <text evidence="1">The sequence shown here is derived from an EMBL/GenBank/DDBJ whole genome shotgun (WGS) entry which is preliminary data.</text>
</comment>
<dbReference type="SUPFAM" id="SSF54427">
    <property type="entry name" value="NTF2-like"/>
    <property type="match status" value="1"/>
</dbReference>